<proteinExistence type="predicted"/>
<dbReference type="PROSITE" id="PS50977">
    <property type="entry name" value="HTH_TETR_2"/>
    <property type="match status" value="1"/>
</dbReference>
<protein>
    <submittedName>
        <fullName evidence="4">DNA-binding transcriptional regulator, AcrR family</fullName>
    </submittedName>
</protein>
<dbReference type="PANTHER" id="PTHR30055:SF234">
    <property type="entry name" value="HTH-TYPE TRANSCRIPTIONAL REGULATOR BETI"/>
    <property type="match status" value="1"/>
</dbReference>
<dbReference type="RefSeq" id="WP_245866125.1">
    <property type="nucleotide sequence ID" value="NZ_CP016353.1"/>
</dbReference>
<evidence type="ECO:0000256" key="3">
    <source>
        <dbReference type="ARBA" id="ARBA00023163"/>
    </source>
</evidence>
<keyword evidence="5" id="KW-1185">Reference proteome</keyword>
<dbReference type="Gene3D" id="1.10.357.10">
    <property type="entry name" value="Tetracycline Repressor, domain 2"/>
    <property type="match status" value="1"/>
</dbReference>
<gene>
    <name evidence="4" type="ORF">SAMN05421630_10561</name>
</gene>
<organism evidence="4 5">
    <name type="scientific">Prauserella marina</name>
    <dbReference type="NCBI Taxonomy" id="530584"/>
    <lineage>
        <taxon>Bacteria</taxon>
        <taxon>Bacillati</taxon>
        <taxon>Actinomycetota</taxon>
        <taxon>Actinomycetes</taxon>
        <taxon>Pseudonocardiales</taxon>
        <taxon>Pseudonocardiaceae</taxon>
        <taxon>Prauserella</taxon>
    </lineage>
</organism>
<dbReference type="InterPro" id="IPR009057">
    <property type="entry name" value="Homeodomain-like_sf"/>
</dbReference>
<evidence type="ECO:0000313" key="5">
    <source>
        <dbReference type="Proteomes" id="UP000199494"/>
    </source>
</evidence>
<evidence type="ECO:0000256" key="1">
    <source>
        <dbReference type="ARBA" id="ARBA00023015"/>
    </source>
</evidence>
<dbReference type="SUPFAM" id="SSF46689">
    <property type="entry name" value="Homeodomain-like"/>
    <property type="match status" value="1"/>
</dbReference>
<keyword evidence="2 4" id="KW-0238">DNA-binding</keyword>
<dbReference type="Pfam" id="PF00440">
    <property type="entry name" value="TetR_N"/>
    <property type="match status" value="1"/>
</dbReference>
<keyword evidence="3" id="KW-0804">Transcription</keyword>
<evidence type="ECO:0000256" key="2">
    <source>
        <dbReference type="ARBA" id="ARBA00023125"/>
    </source>
</evidence>
<sequence length="193" mass="20841">MIQQRDAVAETGARARTRKAILDAAVSVLSKDSTASLGEIAAEAGVGRTTMHRYFPERSDLLTAIGAEALGKVAVATERAKVDEGTAAEALERLALELFDLGDLLMLAFNDPGLTNSPDWETETEADQATARLLDRIRVEGGDPELDADWLVQVLWSVLYAAWTHTRENGVPRQQALRLCLRTLRNATGLGGA</sequence>
<accession>A0A1G6R4E4</accession>
<keyword evidence="1" id="KW-0805">Transcription regulation</keyword>
<dbReference type="Proteomes" id="UP000199494">
    <property type="component" value="Unassembled WGS sequence"/>
</dbReference>
<dbReference type="GO" id="GO:0003700">
    <property type="term" value="F:DNA-binding transcription factor activity"/>
    <property type="evidence" value="ECO:0007669"/>
    <property type="project" value="TreeGrafter"/>
</dbReference>
<evidence type="ECO:0000313" key="4">
    <source>
        <dbReference type="EMBL" id="SDC98867.1"/>
    </source>
</evidence>
<dbReference type="PANTHER" id="PTHR30055">
    <property type="entry name" value="HTH-TYPE TRANSCRIPTIONAL REGULATOR RUTR"/>
    <property type="match status" value="1"/>
</dbReference>
<dbReference type="GO" id="GO:0000976">
    <property type="term" value="F:transcription cis-regulatory region binding"/>
    <property type="evidence" value="ECO:0007669"/>
    <property type="project" value="TreeGrafter"/>
</dbReference>
<dbReference type="STRING" id="530584.SAMN05421630_10561"/>
<dbReference type="InterPro" id="IPR050109">
    <property type="entry name" value="HTH-type_TetR-like_transc_reg"/>
</dbReference>
<name>A0A1G6R4E4_9PSEU</name>
<dbReference type="EMBL" id="FMZE01000005">
    <property type="protein sequence ID" value="SDC98867.1"/>
    <property type="molecule type" value="Genomic_DNA"/>
</dbReference>
<dbReference type="AlphaFoldDB" id="A0A1G6R4E4"/>
<dbReference type="InterPro" id="IPR001647">
    <property type="entry name" value="HTH_TetR"/>
</dbReference>
<reference evidence="4 5" key="1">
    <citation type="submission" date="2016-10" db="EMBL/GenBank/DDBJ databases">
        <authorList>
            <person name="de Groot N.N."/>
        </authorList>
    </citation>
    <scope>NUCLEOTIDE SEQUENCE [LARGE SCALE GENOMIC DNA]</scope>
    <source>
        <strain evidence="4 5">CGMCC 4.5506</strain>
    </source>
</reference>